<evidence type="ECO:0000313" key="1">
    <source>
        <dbReference type="EMBL" id="CAJ1951283.1"/>
    </source>
</evidence>
<dbReference type="Proteomes" id="UP001189624">
    <property type="component" value="Chromosome 4"/>
</dbReference>
<protein>
    <submittedName>
        <fullName evidence="1">Uncharacterized protein</fullName>
    </submittedName>
</protein>
<sequence length="394" mass="44253">MAVHSCDVLPSRSKNFTCPVASTFRWYIISKRHMPTKNAHGAQKQVFICGWSQLGKAEAGWRYKIPTCGFNLHHFYSISKMLLRSSSAPILTSLVLYSKDSSSEPEHIFQLPKTTSALCLSQILAEIDHKNSPSPKRKNRVPLGNNVLKNQQCIKIKERDEVKNSQQKTYMKSQLSIQELFSSLDLDKGVMDHEESCAGKRGSGLQTSEMGSGMGSDGGWICGGCNGSGKGSNGGHGRGWSFHEGNDRGRNRTDAYYQNMIEANPSDALLLGNYAKFLQEVCEDYPKAKEYLERAILANPDDGHILSRYAELIWQTEKDADRAEGYFDQAIRSDPDDCYVVASYAKFLWDAEEDEEDKDCQSKSDHTYPTDLFHETNHYLHITAAPKALPLFLR</sequence>
<proteinExistence type="predicted"/>
<dbReference type="SUPFAM" id="SSF48452">
    <property type="entry name" value="TPR-like"/>
    <property type="match status" value="1"/>
</dbReference>
<dbReference type="AlphaFoldDB" id="A0AA86SIZ7"/>
<dbReference type="Gramene" id="rna-AYBTSS11_LOCUS14695">
    <property type="protein sequence ID" value="CAJ1951283.1"/>
    <property type="gene ID" value="gene-AYBTSS11_LOCUS14695"/>
</dbReference>
<dbReference type="Pfam" id="PF14559">
    <property type="entry name" value="TPR_19"/>
    <property type="match status" value="1"/>
</dbReference>
<dbReference type="EMBL" id="OY731401">
    <property type="protein sequence ID" value="CAJ1951283.1"/>
    <property type="molecule type" value="Genomic_DNA"/>
</dbReference>
<evidence type="ECO:0000313" key="2">
    <source>
        <dbReference type="Proteomes" id="UP001189624"/>
    </source>
</evidence>
<keyword evidence="2" id="KW-1185">Reference proteome</keyword>
<reference evidence="1" key="1">
    <citation type="submission" date="2023-10" db="EMBL/GenBank/DDBJ databases">
        <authorList>
            <person name="Domelevo Entfellner J.-B."/>
        </authorList>
    </citation>
    <scope>NUCLEOTIDE SEQUENCE</scope>
</reference>
<organism evidence="1 2">
    <name type="scientific">Sphenostylis stenocarpa</name>
    <dbReference type="NCBI Taxonomy" id="92480"/>
    <lineage>
        <taxon>Eukaryota</taxon>
        <taxon>Viridiplantae</taxon>
        <taxon>Streptophyta</taxon>
        <taxon>Embryophyta</taxon>
        <taxon>Tracheophyta</taxon>
        <taxon>Spermatophyta</taxon>
        <taxon>Magnoliopsida</taxon>
        <taxon>eudicotyledons</taxon>
        <taxon>Gunneridae</taxon>
        <taxon>Pentapetalae</taxon>
        <taxon>rosids</taxon>
        <taxon>fabids</taxon>
        <taxon>Fabales</taxon>
        <taxon>Fabaceae</taxon>
        <taxon>Papilionoideae</taxon>
        <taxon>50 kb inversion clade</taxon>
        <taxon>NPAAA clade</taxon>
        <taxon>indigoferoid/millettioid clade</taxon>
        <taxon>Phaseoleae</taxon>
        <taxon>Sphenostylis</taxon>
    </lineage>
</organism>
<dbReference type="Gene3D" id="1.25.40.10">
    <property type="entry name" value="Tetratricopeptide repeat domain"/>
    <property type="match status" value="1"/>
</dbReference>
<gene>
    <name evidence="1" type="ORF">AYBTSS11_LOCUS14695</name>
</gene>
<dbReference type="PANTHER" id="PTHR26312">
    <property type="entry name" value="TETRATRICOPEPTIDE REPEAT PROTEIN 5"/>
    <property type="match status" value="1"/>
</dbReference>
<dbReference type="InterPro" id="IPR011990">
    <property type="entry name" value="TPR-like_helical_dom_sf"/>
</dbReference>
<accession>A0AA86SIZ7</accession>
<dbReference type="PANTHER" id="PTHR26312:SF215">
    <property type="entry name" value="TPR REPEAT PROTEIN"/>
    <property type="match status" value="1"/>
</dbReference>
<name>A0AA86SIZ7_9FABA</name>